<name>A0A537J1M1_9BACT</name>
<dbReference type="SUPFAM" id="SSF52821">
    <property type="entry name" value="Rhodanese/Cell cycle control phosphatase"/>
    <property type="match status" value="1"/>
</dbReference>
<dbReference type="InterPro" id="IPR050229">
    <property type="entry name" value="GlpE_sulfurtransferase"/>
</dbReference>
<dbReference type="Proteomes" id="UP000320048">
    <property type="component" value="Unassembled WGS sequence"/>
</dbReference>
<dbReference type="CDD" id="cd00158">
    <property type="entry name" value="RHOD"/>
    <property type="match status" value="1"/>
</dbReference>
<feature type="non-terminal residue" evidence="2">
    <location>
        <position position="1"/>
    </location>
</feature>
<organism evidence="2 3">
    <name type="scientific">Candidatus Segetimicrobium genomatis</name>
    <dbReference type="NCBI Taxonomy" id="2569760"/>
    <lineage>
        <taxon>Bacteria</taxon>
        <taxon>Bacillati</taxon>
        <taxon>Candidatus Sysuimicrobiota</taxon>
        <taxon>Candidatus Sysuimicrobiia</taxon>
        <taxon>Candidatus Sysuimicrobiales</taxon>
        <taxon>Candidatus Segetimicrobiaceae</taxon>
        <taxon>Candidatus Segetimicrobium</taxon>
    </lineage>
</organism>
<dbReference type="PROSITE" id="PS50206">
    <property type="entry name" value="RHODANESE_3"/>
    <property type="match status" value="1"/>
</dbReference>
<dbReference type="Pfam" id="PF00581">
    <property type="entry name" value="Rhodanese"/>
    <property type="match status" value="1"/>
</dbReference>
<feature type="domain" description="Rhodanese" evidence="1">
    <location>
        <begin position="1"/>
        <end position="75"/>
    </location>
</feature>
<proteinExistence type="predicted"/>
<evidence type="ECO:0000313" key="2">
    <source>
        <dbReference type="EMBL" id="TMI77461.1"/>
    </source>
</evidence>
<dbReference type="PANTHER" id="PTHR43031">
    <property type="entry name" value="FAD-DEPENDENT OXIDOREDUCTASE"/>
    <property type="match status" value="1"/>
</dbReference>
<gene>
    <name evidence="2" type="ORF">E6H04_14200</name>
</gene>
<evidence type="ECO:0000259" key="1">
    <source>
        <dbReference type="PROSITE" id="PS50206"/>
    </source>
</evidence>
<dbReference type="InterPro" id="IPR001763">
    <property type="entry name" value="Rhodanese-like_dom"/>
</dbReference>
<dbReference type="InterPro" id="IPR036873">
    <property type="entry name" value="Rhodanese-like_dom_sf"/>
</dbReference>
<evidence type="ECO:0000313" key="3">
    <source>
        <dbReference type="Proteomes" id="UP000320048"/>
    </source>
</evidence>
<comment type="caution">
    <text evidence="2">The sequence shown here is derived from an EMBL/GenBank/DDBJ whole genome shotgun (WGS) entry which is preliminary data.</text>
</comment>
<reference evidence="2 3" key="1">
    <citation type="journal article" date="2019" name="Nat. Microbiol.">
        <title>Mediterranean grassland soil C-N compound turnover is dependent on rainfall and depth, and is mediated by genomically divergent microorganisms.</title>
        <authorList>
            <person name="Diamond S."/>
            <person name="Andeer P.F."/>
            <person name="Li Z."/>
            <person name="Crits-Christoph A."/>
            <person name="Burstein D."/>
            <person name="Anantharaman K."/>
            <person name="Lane K.R."/>
            <person name="Thomas B.C."/>
            <person name="Pan C."/>
            <person name="Northen T.R."/>
            <person name="Banfield J.F."/>
        </authorList>
    </citation>
    <scope>NUCLEOTIDE SEQUENCE [LARGE SCALE GENOMIC DNA]</scope>
    <source>
        <strain evidence="2">NP_7</strain>
    </source>
</reference>
<dbReference type="EMBL" id="VBAO01000467">
    <property type="protein sequence ID" value="TMI77461.1"/>
    <property type="molecule type" value="Genomic_DNA"/>
</dbReference>
<protein>
    <submittedName>
        <fullName evidence="2">Rhodanese-like domain-containing protein</fullName>
    </submittedName>
</protein>
<dbReference type="SMART" id="SM00450">
    <property type="entry name" value="RHOD"/>
    <property type="match status" value="1"/>
</dbReference>
<dbReference type="AlphaFoldDB" id="A0A537J1M1"/>
<dbReference type="Gene3D" id="3.40.250.10">
    <property type="entry name" value="Rhodanese-like domain"/>
    <property type="match status" value="1"/>
</dbReference>
<dbReference type="PANTHER" id="PTHR43031:SF1">
    <property type="entry name" value="PYRIDINE NUCLEOTIDE-DISULPHIDE OXIDOREDUCTASE"/>
    <property type="match status" value="1"/>
</dbReference>
<accession>A0A537J1M1</accession>
<sequence>EREASRIPGSLHIPLQHLLERIGEVPCGPRTVVVHCASGYRSSIAASLLERHGVPDVADLVGGMAAWNASNLPAA</sequence>